<gene>
    <name evidence="1" type="ORF">HHS34_011655</name>
</gene>
<dbReference type="EMBL" id="CP127526">
    <property type="protein sequence ID" value="XRI73093.1"/>
    <property type="molecule type" value="Genomic_DNA"/>
</dbReference>
<organism evidence="1 2">
    <name type="scientific">Acidithiobacillus montserratensis</name>
    <dbReference type="NCBI Taxonomy" id="2729135"/>
    <lineage>
        <taxon>Bacteria</taxon>
        <taxon>Pseudomonadati</taxon>
        <taxon>Pseudomonadota</taxon>
        <taxon>Acidithiobacillia</taxon>
        <taxon>Acidithiobacillales</taxon>
        <taxon>Acidithiobacillaceae</taxon>
        <taxon>Acidithiobacillus</taxon>
    </lineage>
</organism>
<reference evidence="1 2" key="1">
    <citation type="journal article" date="2021" name="ISME J.">
        <title>Genomic evolution of the class Acidithiobacillia: deep-branching Proteobacteria living in extreme acidic conditions.</title>
        <authorList>
            <person name="Moya-Beltran A."/>
            <person name="Beard S."/>
            <person name="Rojas-Villalobos C."/>
            <person name="Issotta F."/>
            <person name="Gallardo Y."/>
            <person name="Ulloa R."/>
            <person name="Giaveno A."/>
            <person name="Degli Esposti M."/>
            <person name="Johnson D.B."/>
            <person name="Quatrini R."/>
        </authorList>
    </citation>
    <scope>NUCLEOTIDE SEQUENCE [LARGE SCALE GENOMIC DNA]</scope>
    <source>
        <strain evidence="1 2">GG1-14</strain>
    </source>
</reference>
<protein>
    <submittedName>
        <fullName evidence="1">Tetratricopeptide repeat protein</fullName>
    </submittedName>
</protein>
<accession>A0ACD5HEK8</accession>
<evidence type="ECO:0000313" key="2">
    <source>
        <dbReference type="Proteomes" id="UP001195965"/>
    </source>
</evidence>
<evidence type="ECO:0000313" key="1">
    <source>
        <dbReference type="EMBL" id="XRI73093.1"/>
    </source>
</evidence>
<keyword evidence="2" id="KW-1185">Reference proteome</keyword>
<sequence>MLPILLLMTGPELTEFFHRHRTLLIIGVLFFLFVGLAVLGYNKYQQHQMQQAALLYSELVNATVHKNNSVARASAESIINTYNHTPYGTLAHFFLARLDMEDKQVAVAEKAFKAIIDHHEVPLGMHSLARLSLARLYVDHHHPHKALILLTKVSKAFAAITDEIQGDAYTALDQPEKAEQAYKSAITALPVTSPYRRYLQLKEANIGVVS</sequence>
<name>A0ACD5HEK8_9PROT</name>
<dbReference type="Proteomes" id="UP001195965">
    <property type="component" value="Chromosome"/>
</dbReference>
<proteinExistence type="predicted"/>